<sequence length="704" mass="76756">MDDAVKVGVQSALCSDGVTQPLHTHTATQPLHTDTEVQPLHTHSVTQPLHTHSATQPLHTDTATQPLHTNTKVQPLHTHGVTQPLHTDTEVQPLHTHGVTQPLHTDTATQPLHTDTKVPPLHTHSVTQPLHTHTATQPLHTDTKVQPLHTHSATQPLHTHTATQPLHTDTKVQPLHTHSVTQPMHTHSVTQPLHTHGVTQSMHTHTATQPLHPHTAPQATPVLQRCPQSSNAVPDPAEALWDLYGQLGPALPPQQLFSDAEPLLEPAAAELSPRAGRPQQQPRGGPTPPPTPRAPPQPAALLQDYRHFLAAAGSDFLHAIFNLSGADGDREPPDEHPGGTAEAPPPPPPPPPPAAPTPQPEELQHRLHRLWAALRVPTGERLAMAAKYGLAASRRRLGDALELWDEAAALIQHREQLLALLEGMELRTSHPNRFFQRRRRGLPSSIAFRGETKARRRLDAAVLRCEGQLQAVLRRLREEFGDVVRLKGRSYEEKLRIWDLTSPTHGRMCPRVLQVSPRVLGLTSPHPHVHPLRFLGLTPPPRIPNIPKCVPSASPRIWGLTSPHSPRVPPRIWGSHPHRVSPGVSPMSLSTSPKVLGLASPGAPLEVLGSHTPTTRPQRPQSAPPLCCTTSFPHPMLSLTCCTIRARTARASLEICTWGACRGSSGSGSGSGPSGGSRGIRRRRAMLCSTQQARKIWQTFWGAY</sequence>
<feature type="compositionally biased region" description="Pro residues" evidence="1">
    <location>
        <begin position="343"/>
        <end position="359"/>
    </location>
</feature>
<feature type="compositionally biased region" description="Polar residues" evidence="1">
    <location>
        <begin position="195"/>
        <end position="209"/>
    </location>
</feature>
<evidence type="ECO:0000313" key="2">
    <source>
        <dbReference type="Ensembl" id="ENSGALP00010000581.1"/>
    </source>
</evidence>
<name>A0A8V0X0C5_CHICK</name>
<protein>
    <submittedName>
        <fullName evidence="2">Uncharacterized protein</fullName>
    </submittedName>
</protein>
<dbReference type="GeneTree" id="ENSGT00390000018647"/>
<proteinExistence type="predicted"/>
<feature type="region of interest" description="Disordered" evidence="1">
    <location>
        <begin position="271"/>
        <end position="298"/>
    </location>
</feature>
<dbReference type="AlphaFoldDB" id="A0A8V0X0C5"/>
<reference evidence="2" key="1">
    <citation type="submission" date="2020-11" db="EMBL/GenBank/DDBJ databases">
        <title>Gallus gallus (Chicken) genome, bGalGal1, GRCg7b, maternal haplotype autosomes + Z &amp; W.</title>
        <authorList>
            <person name="Warren W."/>
            <person name="Formenti G."/>
            <person name="Fedrigo O."/>
            <person name="Haase B."/>
            <person name="Mountcastle J."/>
            <person name="Balacco J."/>
            <person name="Tracey A."/>
            <person name="Schneider V."/>
            <person name="Okimoto R."/>
            <person name="Cheng H."/>
            <person name="Hawken R."/>
            <person name="Howe K."/>
            <person name="Jarvis E.D."/>
        </authorList>
    </citation>
    <scope>NUCLEOTIDE SEQUENCE [LARGE SCALE GENOMIC DNA]</scope>
    <source>
        <strain evidence="2">Broiler</strain>
    </source>
</reference>
<reference evidence="2" key="2">
    <citation type="submission" date="2025-08" db="UniProtKB">
        <authorList>
            <consortium name="Ensembl"/>
        </authorList>
    </citation>
    <scope>IDENTIFICATION</scope>
    <source>
        <strain evidence="2">broiler</strain>
    </source>
</reference>
<feature type="region of interest" description="Disordered" evidence="1">
    <location>
        <begin position="195"/>
        <end position="219"/>
    </location>
</feature>
<reference evidence="2" key="3">
    <citation type="submission" date="2025-09" db="UniProtKB">
        <authorList>
            <consortium name="Ensembl"/>
        </authorList>
    </citation>
    <scope>IDENTIFICATION</scope>
    <source>
        <strain evidence="2">broiler</strain>
    </source>
</reference>
<feature type="region of interest" description="Disordered" evidence="1">
    <location>
        <begin position="324"/>
        <end position="361"/>
    </location>
</feature>
<feature type="compositionally biased region" description="Pro residues" evidence="1">
    <location>
        <begin position="285"/>
        <end position="298"/>
    </location>
</feature>
<keyword evidence="3" id="KW-1185">Reference proteome</keyword>
<dbReference type="Ensembl" id="ENSGALT00010001206.1">
    <property type="protein sequence ID" value="ENSGALP00010000581.1"/>
    <property type="gene ID" value="ENSGALG00010000577.1"/>
</dbReference>
<feature type="compositionally biased region" description="Low complexity" evidence="1">
    <location>
        <begin position="271"/>
        <end position="284"/>
    </location>
</feature>
<feature type="compositionally biased region" description="Polar residues" evidence="1">
    <location>
        <begin position="100"/>
        <end position="113"/>
    </location>
</feature>
<dbReference type="PANTHER" id="PTHR16078">
    <property type="entry name" value="COILED-COIL DOMAIN-CONTAINING PROTEIN 87"/>
    <property type="match status" value="1"/>
</dbReference>
<dbReference type="Gene3D" id="1.20.58.1520">
    <property type="match status" value="1"/>
</dbReference>
<evidence type="ECO:0000313" key="3">
    <source>
        <dbReference type="Proteomes" id="UP000000539"/>
    </source>
</evidence>
<feature type="compositionally biased region" description="Basic and acidic residues" evidence="1">
    <location>
        <begin position="327"/>
        <end position="337"/>
    </location>
</feature>
<dbReference type="InterPro" id="IPR037383">
    <property type="entry name" value="CCDC87"/>
</dbReference>
<dbReference type="GlyGen" id="A0A8V0X0C5">
    <property type="glycosylation" value="3 sites"/>
</dbReference>
<dbReference type="PANTHER" id="PTHR16078:SF1">
    <property type="entry name" value="COILED-COIL DOMAIN-CONTAINING PROTEIN 87"/>
    <property type="match status" value="1"/>
</dbReference>
<accession>A0A8V0X0C5</accession>
<organism evidence="2 3">
    <name type="scientific">Gallus gallus</name>
    <name type="common">Chicken</name>
    <dbReference type="NCBI Taxonomy" id="9031"/>
    <lineage>
        <taxon>Eukaryota</taxon>
        <taxon>Metazoa</taxon>
        <taxon>Chordata</taxon>
        <taxon>Craniata</taxon>
        <taxon>Vertebrata</taxon>
        <taxon>Euteleostomi</taxon>
        <taxon>Archelosauria</taxon>
        <taxon>Archosauria</taxon>
        <taxon>Dinosauria</taxon>
        <taxon>Saurischia</taxon>
        <taxon>Theropoda</taxon>
        <taxon>Coelurosauria</taxon>
        <taxon>Aves</taxon>
        <taxon>Neognathae</taxon>
        <taxon>Galloanserae</taxon>
        <taxon>Galliformes</taxon>
        <taxon>Phasianidae</taxon>
        <taxon>Phasianinae</taxon>
        <taxon>Gallus</taxon>
    </lineage>
</organism>
<feature type="region of interest" description="Disordered" evidence="1">
    <location>
        <begin position="100"/>
        <end position="125"/>
    </location>
</feature>
<evidence type="ECO:0000256" key="1">
    <source>
        <dbReference type="SAM" id="MobiDB-lite"/>
    </source>
</evidence>
<dbReference type="Proteomes" id="UP000000539">
    <property type="component" value="Chromosome 39"/>
</dbReference>